<organism evidence="8 9">
    <name type="scientific">Coccomyxa viridis</name>
    <dbReference type="NCBI Taxonomy" id="1274662"/>
    <lineage>
        <taxon>Eukaryota</taxon>
        <taxon>Viridiplantae</taxon>
        <taxon>Chlorophyta</taxon>
        <taxon>core chlorophytes</taxon>
        <taxon>Trebouxiophyceae</taxon>
        <taxon>Trebouxiophyceae incertae sedis</taxon>
        <taxon>Coccomyxaceae</taxon>
        <taxon>Coccomyxa</taxon>
    </lineage>
</organism>
<dbReference type="InterPro" id="IPR016461">
    <property type="entry name" value="COMT-like"/>
</dbReference>
<dbReference type="EMBL" id="CAUYUE010000003">
    <property type="protein sequence ID" value="CAK0759627.1"/>
    <property type="molecule type" value="Genomic_DNA"/>
</dbReference>
<evidence type="ECO:0000259" key="7">
    <source>
        <dbReference type="Pfam" id="PF08100"/>
    </source>
</evidence>
<feature type="active site" description="Proton acceptor" evidence="4">
    <location>
        <position position="304"/>
    </location>
</feature>
<gene>
    <name evidence="8" type="ORF">CVIRNUC_002712</name>
</gene>
<dbReference type="InterPro" id="IPR012967">
    <property type="entry name" value="COMT_dimerisation"/>
</dbReference>
<dbReference type="InterPro" id="IPR001077">
    <property type="entry name" value="COMT_C"/>
</dbReference>
<dbReference type="GO" id="GO:0008171">
    <property type="term" value="F:O-methyltransferase activity"/>
    <property type="evidence" value="ECO:0007669"/>
    <property type="project" value="InterPro"/>
</dbReference>
<dbReference type="GO" id="GO:0046983">
    <property type="term" value="F:protein dimerization activity"/>
    <property type="evidence" value="ECO:0007669"/>
    <property type="project" value="InterPro"/>
</dbReference>
<feature type="domain" description="O-methyltransferase C-terminal" evidence="6">
    <location>
        <begin position="159"/>
        <end position="384"/>
    </location>
</feature>
<evidence type="ECO:0000256" key="4">
    <source>
        <dbReference type="PIRSR" id="PIRSR005739-1"/>
    </source>
</evidence>
<dbReference type="Pfam" id="PF08100">
    <property type="entry name" value="Dimerisation"/>
    <property type="match status" value="1"/>
</dbReference>
<dbReference type="GO" id="GO:0032259">
    <property type="term" value="P:methylation"/>
    <property type="evidence" value="ECO:0007669"/>
    <property type="project" value="UniProtKB-KW"/>
</dbReference>
<keyword evidence="5" id="KW-0472">Membrane</keyword>
<evidence type="ECO:0000313" key="8">
    <source>
        <dbReference type="EMBL" id="CAK0759627.1"/>
    </source>
</evidence>
<evidence type="ECO:0000256" key="1">
    <source>
        <dbReference type="ARBA" id="ARBA00022603"/>
    </source>
</evidence>
<dbReference type="InterPro" id="IPR036390">
    <property type="entry name" value="WH_DNA-bd_sf"/>
</dbReference>
<comment type="caution">
    <text evidence="8">The sequence shown here is derived from an EMBL/GenBank/DDBJ whole genome shotgun (WGS) entry which is preliminary data.</text>
</comment>
<evidence type="ECO:0008006" key="10">
    <source>
        <dbReference type="Google" id="ProtNLM"/>
    </source>
</evidence>
<keyword evidence="5" id="KW-1133">Transmembrane helix</keyword>
<keyword evidence="9" id="KW-1185">Reference proteome</keyword>
<evidence type="ECO:0000256" key="5">
    <source>
        <dbReference type="SAM" id="Phobius"/>
    </source>
</evidence>
<dbReference type="PANTHER" id="PTHR43712:SF2">
    <property type="entry name" value="O-METHYLTRANSFERASE CICE"/>
    <property type="match status" value="1"/>
</dbReference>
<proteinExistence type="predicted"/>
<dbReference type="Gene3D" id="3.40.50.150">
    <property type="entry name" value="Vaccinia Virus protein VP39"/>
    <property type="match status" value="1"/>
</dbReference>
<dbReference type="PIRSF" id="PIRSF005739">
    <property type="entry name" value="O-mtase"/>
    <property type="match status" value="1"/>
</dbReference>
<sequence length="406" mass="45278">MSAAADHDRRYMRDESRPPPWCLMWLLLLVLRLVNWLQTAMLPPALRIADMAFGGHSMAEVVRTTAALGLADQLAQGPKTALALARDIGANAERLYRLLRFATAHGIFTASCPSDRQQGPETTFFCNNRLSACLREDHPNCQRHVILNCVGGQYLSGGWALLEWGVRTGGPIFEKAYGEPFFEHCKSHPHLEENFSKAMTDIDHSCGNSILQDYPWTRYQCYVDIAGAYGSFMADLLAMNPQSIGILFDQPHVISRAEAMWRDDPKRQAIAKRTSFASGDFFKPETLPCIKQAGSAWILRQICHDWPDQQVLQILKSVRAAMGAAKPPCTLCLVEMVILGAGSPTADYRDRVRTASDLQMMINHDGKERDAAQWAELLTKAGFQLKKIIPTRSLFSIVEAVPSTEL</sequence>
<keyword evidence="5" id="KW-0812">Transmembrane</keyword>
<evidence type="ECO:0000313" key="9">
    <source>
        <dbReference type="Proteomes" id="UP001314263"/>
    </source>
</evidence>
<keyword evidence="2" id="KW-0808">Transferase</keyword>
<evidence type="ECO:0000256" key="3">
    <source>
        <dbReference type="ARBA" id="ARBA00022691"/>
    </source>
</evidence>
<evidence type="ECO:0000256" key="2">
    <source>
        <dbReference type="ARBA" id="ARBA00022679"/>
    </source>
</evidence>
<feature type="domain" description="O-methyltransferase dimerisation" evidence="7">
    <location>
        <begin position="54"/>
        <end position="134"/>
    </location>
</feature>
<dbReference type="InterPro" id="IPR036388">
    <property type="entry name" value="WH-like_DNA-bd_sf"/>
</dbReference>
<dbReference type="Gene3D" id="1.10.10.10">
    <property type="entry name" value="Winged helix-like DNA-binding domain superfamily/Winged helix DNA-binding domain"/>
    <property type="match status" value="1"/>
</dbReference>
<dbReference type="InterPro" id="IPR029063">
    <property type="entry name" value="SAM-dependent_MTases_sf"/>
</dbReference>
<keyword evidence="1" id="KW-0489">Methyltransferase</keyword>
<evidence type="ECO:0000259" key="6">
    <source>
        <dbReference type="Pfam" id="PF00891"/>
    </source>
</evidence>
<feature type="transmembrane region" description="Helical" evidence="5">
    <location>
        <begin position="21"/>
        <end position="38"/>
    </location>
</feature>
<dbReference type="AlphaFoldDB" id="A0AAV1HWZ9"/>
<protein>
    <recommendedName>
        <fullName evidence="10">O-methyltransferase domain-containing protein</fullName>
    </recommendedName>
</protein>
<keyword evidence="3" id="KW-0949">S-adenosyl-L-methionine</keyword>
<name>A0AAV1HWZ9_9CHLO</name>
<dbReference type="SUPFAM" id="SSF53335">
    <property type="entry name" value="S-adenosyl-L-methionine-dependent methyltransferases"/>
    <property type="match status" value="1"/>
</dbReference>
<dbReference type="SUPFAM" id="SSF46785">
    <property type="entry name" value="Winged helix' DNA-binding domain"/>
    <property type="match status" value="1"/>
</dbReference>
<dbReference type="Proteomes" id="UP001314263">
    <property type="component" value="Unassembled WGS sequence"/>
</dbReference>
<accession>A0AAV1HWZ9</accession>
<reference evidence="8 9" key="1">
    <citation type="submission" date="2023-10" db="EMBL/GenBank/DDBJ databases">
        <authorList>
            <person name="Maclean D."/>
            <person name="Macfadyen A."/>
        </authorList>
    </citation>
    <scope>NUCLEOTIDE SEQUENCE [LARGE SCALE GENOMIC DNA]</scope>
</reference>
<dbReference type="Pfam" id="PF00891">
    <property type="entry name" value="Methyltransf_2"/>
    <property type="match status" value="1"/>
</dbReference>
<dbReference type="PANTHER" id="PTHR43712">
    <property type="entry name" value="PUTATIVE (AFU_ORTHOLOGUE AFUA_4G14580)-RELATED"/>
    <property type="match status" value="1"/>
</dbReference>
<dbReference type="PROSITE" id="PS51683">
    <property type="entry name" value="SAM_OMT_II"/>
    <property type="match status" value="1"/>
</dbReference>